<proteinExistence type="predicted"/>
<accession>A0A1B0ZGI3</accession>
<dbReference type="AlphaFoldDB" id="A0A1B0ZGI3"/>
<organism evidence="1 2">
    <name type="scientific">Dermabacter vaginalis</name>
    <dbReference type="NCBI Taxonomy" id="1630135"/>
    <lineage>
        <taxon>Bacteria</taxon>
        <taxon>Bacillati</taxon>
        <taxon>Actinomycetota</taxon>
        <taxon>Actinomycetes</taxon>
        <taxon>Micrococcales</taxon>
        <taxon>Dermabacteraceae</taxon>
        <taxon>Dermabacter</taxon>
    </lineage>
</organism>
<sequence length="37" mass="4206">MSQRTVGLRGTELVSRMCVREASHASSMTFEHARVQR</sequence>
<dbReference type="Proteomes" id="UP000092596">
    <property type="component" value="Chromosome"/>
</dbReference>
<evidence type="ECO:0000313" key="1">
    <source>
        <dbReference type="EMBL" id="ANP27016.1"/>
    </source>
</evidence>
<dbReference type="STRING" id="1630135.DAD186_04610"/>
<name>A0A1B0ZGI3_9MICO</name>
<protein>
    <submittedName>
        <fullName evidence="1">Uncharacterized protein</fullName>
    </submittedName>
</protein>
<evidence type="ECO:0000313" key="2">
    <source>
        <dbReference type="Proteomes" id="UP000092596"/>
    </source>
</evidence>
<dbReference type="EMBL" id="CP012117">
    <property type="protein sequence ID" value="ANP27016.1"/>
    <property type="molecule type" value="Genomic_DNA"/>
</dbReference>
<dbReference type="KEGG" id="dva:DAD186_04610"/>
<gene>
    <name evidence="1" type="ORF">DAD186_04610</name>
</gene>
<reference evidence="1 2" key="1">
    <citation type="submission" date="2015-06" db="EMBL/GenBank/DDBJ databases">
        <title>Investigation of pathophysiology for high-risk pregnancy and development of treatment modality based on it.</title>
        <authorList>
            <person name="Kim B.-C."/>
            <person name="Lim S."/>
        </authorList>
    </citation>
    <scope>NUCLEOTIDE SEQUENCE [LARGE SCALE GENOMIC DNA]</scope>
    <source>
        <strain evidence="1 2">AD1-86</strain>
    </source>
</reference>